<reference evidence="2" key="1">
    <citation type="journal article" date="2019" name="Int. J. Syst. Evol. Microbiol.">
        <title>The Global Catalogue of Microorganisms (GCM) 10K type strain sequencing project: providing services to taxonomists for standard genome sequencing and annotation.</title>
        <authorList>
            <consortium name="The Broad Institute Genomics Platform"/>
            <consortium name="The Broad Institute Genome Sequencing Center for Infectious Disease"/>
            <person name="Wu L."/>
            <person name="Ma J."/>
        </authorList>
    </citation>
    <scope>NUCLEOTIDE SEQUENCE [LARGE SCALE GENOMIC DNA]</scope>
    <source>
        <strain evidence="2">CCUG 55995</strain>
    </source>
</reference>
<sequence length="161" mass="17958">MPTVSTPDYLSNLTDLLRETFEGTGGQGSHYIDGKGHGSLFETLDRLDPKLASMPLKPGGATIASHVEHTRYYIQILRRFIAEEEDGRPDWPGNWQTRTVTPEEWDGLKQAIRDEYAGAMTHLDQIEVWDDEPIGGFLSILAHSAYHLGAIRLLAVTLSPQ</sequence>
<evidence type="ECO:0000313" key="1">
    <source>
        <dbReference type="EMBL" id="MFC4637685.1"/>
    </source>
</evidence>
<dbReference type="EMBL" id="JBHSEI010000002">
    <property type="protein sequence ID" value="MFC4637685.1"/>
    <property type="molecule type" value="Genomic_DNA"/>
</dbReference>
<dbReference type="InterPro" id="IPR034660">
    <property type="entry name" value="DinB/YfiT-like"/>
</dbReference>
<name>A0ABV9I8R0_9DEIO</name>
<protein>
    <submittedName>
        <fullName evidence="1">DinB family protein</fullName>
    </submittedName>
</protein>
<accession>A0ABV9I8R0</accession>
<organism evidence="1 2">
    <name type="scientific">Deinococcus hohokamensis</name>
    <dbReference type="NCBI Taxonomy" id="309883"/>
    <lineage>
        <taxon>Bacteria</taxon>
        <taxon>Thermotogati</taxon>
        <taxon>Deinococcota</taxon>
        <taxon>Deinococci</taxon>
        <taxon>Deinococcales</taxon>
        <taxon>Deinococcaceae</taxon>
        <taxon>Deinococcus</taxon>
    </lineage>
</organism>
<dbReference type="RefSeq" id="WP_380060720.1">
    <property type="nucleotide sequence ID" value="NZ_JBHSEI010000002.1"/>
</dbReference>
<proteinExistence type="predicted"/>
<keyword evidence="2" id="KW-1185">Reference proteome</keyword>
<gene>
    <name evidence="1" type="ORF">ACFO0D_04930</name>
</gene>
<comment type="caution">
    <text evidence="1">The sequence shown here is derived from an EMBL/GenBank/DDBJ whole genome shotgun (WGS) entry which is preliminary data.</text>
</comment>
<dbReference type="SUPFAM" id="SSF109854">
    <property type="entry name" value="DinB/YfiT-like putative metalloenzymes"/>
    <property type="match status" value="1"/>
</dbReference>
<dbReference type="Proteomes" id="UP001595952">
    <property type="component" value="Unassembled WGS sequence"/>
</dbReference>
<evidence type="ECO:0000313" key="2">
    <source>
        <dbReference type="Proteomes" id="UP001595952"/>
    </source>
</evidence>